<dbReference type="InterPro" id="IPR000560">
    <property type="entry name" value="His_Pase_clade-2"/>
</dbReference>
<dbReference type="GO" id="GO:0016791">
    <property type="term" value="F:phosphatase activity"/>
    <property type="evidence" value="ECO:0007669"/>
    <property type="project" value="TreeGrafter"/>
</dbReference>
<dbReference type="InterPro" id="IPR050645">
    <property type="entry name" value="Histidine_acid_phosphatase"/>
</dbReference>
<dbReference type="PANTHER" id="PTHR11567:SF142">
    <property type="entry name" value="PHOSPHOGLYCERATE MUTASE-LIKE PROTEIN"/>
    <property type="match status" value="1"/>
</dbReference>
<evidence type="ECO:0000313" key="3">
    <source>
        <dbReference type="Proteomes" id="UP000309038"/>
    </source>
</evidence>
<evidence type="ECO:0008006" key="4">
    <source>
        <dbReference type="Google" id="ProtNLM"/>
    </source>
</evidence>
<dbReference type="Gene3D" id="3.40.50.1240">
    <property type="entry name" value="Phosphoglycerate mutase-like"/>
    <property type="match status" value="2"/>
</dbReference>
<dbReference type="Proteomes" id="UP000309038">
    <property type="component" value="Unassembled WGS sequence"/>
</dbReference>
<dbReference type="EMBL" id="SGPJ01000441">
    <property type="protein sequence ID" value="THG94482.1"/>
    <property type="molecule type" value="Genomic_DNA"/>
</dbReference>
<dbReference type="InterPro" id="IPR029033">
    <property type="entry name" value="His_PPase_superfam"/>
</dbReference>
<dbReference type="PANTHER" id="PTHR11567">
    <property type="entry name" value="ACID PHOSPHATASE-RELATED"/>
    <property type="match status" value="1"/>
</dbReference>
<comment type="similarity">
    <text evidence="1">Belongs to the histidine acid phosphatase family.</text>
</comment>
<keyword evidence="3" id="KW-1185">Reference proteome</keyword>
<proteinExistence type="inferred from homology"/>
<evidence type="ECO:0000256" key="1">
    <source>
        <dbReference type="ARBA" id="ARBA00005375"/>
    </source>
</evidence>
<dbReference type="CDD" id="cd07061">
    <property type="entry name" value="HP_HAP_like"/>
    <property type="match status" value="1"/>
</dbReference>
<accession>A0A4V3X9K0</accession>
<name>A0A4V3X9K0_9APHY</name>
<sequence>MSANSDSNVIGVVILARHGDRQGRYQNPETYSATSTVITPLGEQQEYQLGGYLRDIYLNPNSSSYIQGIFSVPAIFNESEVIVRADAGGDGGVIVDSSEAMVQGLWPATPLQSIVLANGSSITSPLGGYQYVPIESVDPDEDVSLEGYTSCNVRTAWNIFDYMNVQNTHNATFAQRLPSTFLEQARALANWHEYNVFTDPDFYGIGNIGIQTMLPSMLSAIQDIANSTNPLRLHYSAISYIPFMSFFNMTGLVESGDIVGGIVDYAAAVVLEIRQSSSDSEPFIRFQYKNGTDDILHNYSLTFPGRSGTATYLFQHSSMPSNPQLSTAHLIGARFVGRIASEDVINSWLQRPPEYTRESAQLALVSWVLD</sequence>
<reference evidence="2 3" key="1">
    <citation type="submission" date="2019-02" db="EMBL/GenBank/DDBJ databases">
        <title>Genome sequencing of the rare red list fungi Phlebia centrifuga.</title>
        <authorList>
            <person name="Buettner E."/>
            <person name="Kellner H."/>
        </authorList>
    </citation>
    <scope>NUCLEOTIDE SEQUENCE [LARGE SCALE GENOMIC DNA]</scope>
    <source>
        <strain evidence="2 3">DSM 108282</strain>
    </source>
</reference>
<organism evidence="2 3">
    <name type="scientific">Hermanssonia centrifuga</name>
    <dbReference type="NCBI Taxonomy" id="98765"/>
    <lineage>
        <taxon>Eukaryota</taxon>
        <taxon>Fungi</taxon>
        <taxon>Dikarya</taxon>
        <taxon>Basidiomycota</taxon>
        <taxon>Agaricomycotina</taxon>
        <taxon>Agaricomycetes</taxon>
        <taxon>Polyporales</taxon>
        <taxon>Meruliaceae</taxon>
        <taxon>Hermanssonia</taxon>
    </lineage>
</organism>
<evidence type="ECO:0000313" key="2">
    <source>
        <dbReference type="EMBL" id="THG94482.1"/>
    </source>
</evidence>
<gene>
    <name evidence="2" type="ORF">EW026_g7005</name>
</gene>
<dbReference type="SUPFAM" id="SSF53254">
    <property type="entry name" value="Phosphoglycerate mutase-like"/>
    <property type="match status" value="1"/>
</dbReference>
<dbReference type="AlphaFoldDB" id="A0A4V3X9K0"/>
<protein>
    <recommendedName>
        <fullName evidence="4">Phosphoglycerate mutase-like protein</fullName>
    </recommendedName>
</protein>
<comment type="caution">
    <text evidence="2">The sequence shown here is derived from an EMBL/GenBank/DDBJ whole genome shotgun (WGS) entry which is preliminary data.</text>
</comment>